<dbReference type="PANTHER" id="PTHR21093">
    <property type="entry name" value="DIVERGENT PROTEIN KINASE DOMAIN 1C-RELATED"/>
    <property type="match status" value="1"/>
</dbReference>
<keyword evidence="1" id="KW-0472">Membrane</keyword>
<evidence type="ECO:0000259" key="2">
    <source>
        <dbReference type="SMART" id="SM01299"/>
    </source>
</evidence>
<evidence type="ECO:0000313" key="3">
    <source>
        <dbReference type="EMBL" id="KAJ3600104.1"/>
    </source>
</evidence>
<accession>A0A9Q0E4X6</accession>
<evidence type="ECO:0000313" key="4">
    <source>
        <dbReference type="Proteomes" id="UP001148018"/>
    </source>
</evidence>
<dbReference type="InterPro" id="IPR029244">
    <property type="entry name" value="FAM69_N"/>
</dbReference>
<proteinExistence type="predicted"/>
<dbReference type="Proteomes" id="UP001148018">
    <property type="component" value="Unassembled WGS sequence"/>
</dbReference>
<dbReference type="EMBL" id="JANIIK010000048">
    <property type="protein sequence ID" value="KAJ3600104.1"/>
    <property type="molecule type" value="Genomic_DNA"/>
</dbReference>
<dbReference type="AlphaFoldDB" id="A0A9Q0E4X6"/>
<evidence type="ECO:0000256" key="1">
    <source>
        <dbReference type="SAM" id="Phobius"/>
    </source>
</evidence>
<dbReference type="SMART" id="SM01299">
    <property type="entry name" value="PIP49_N"/>
    <property type="match status" value="1"/>
</dbReference>
<organism evidence="3 4">
    <name type="scientific">Muraenolepis orangiensis</name>
    <name type="common">Patagonian moray cod</name>
    <dbReference type="NCBI Taxonomy" id="630683"/>
    <lineage>
        <taxon>Eukaryota</taxon>
        <taxon>Metazoa</taxon>
        <taxon>Chordata</taxon>
        <taxon>Craniata</taxon>
        <taxon>Vertebrata</taxon>
        <taxon>Euteleostomi</taxon>
        <taxon>Actinopterygii</taxon>
        <taxon>Neopterygii</taxon>
        <taxon>Teleostei</taxon>
        <taxon>Neoteleostei</taxon>
        <taxon>Acanthomorphata</taxon>
        <taxon>Zeiogadaria</taxon>
        <taxon>Gadariae</taxon>
        <taxon>Gadiformes</taxon>
        <taxon>Muraenolepidoidei</taxon>
        <taxon>Muraenolepididae</taxon>
        <taxon>Muraenolepis</taxon>
    </lineage>
</organism>
<gene>
    <name evidence="3" type="ORF">NHX12_034054</name>
</gene>
<feature type="domain" description="FAM69 N-terminal" evidence="2">
    <location>
        <begin position="6"/>
        <end position="109"/>
    </location>
</feature>
<reference evidence="3" key="1">
    <citation type="submission" date="2022-07" db="EMBL/GenBank/DDBJ databases">
        <title>Chromosome-level genome of Muraenolepis orangiensis.</title>
        <authorList>
            <person name="Kim J."/>
        </authorList>
    </citation>
    <scope>NUCLEOTIDE SEQUENCE</scope>
    <source>
        <strain evidence="3">KU_S4_2022</strain>
        <tissue evidence="3">Muscle</tissue>
    </source>
</reference>
<dbReference type="OrthoDB" id="8543887at2759"/>
<feature type="transmembrane region" description="Helical" evidence="1">
    <location>
        <begin position="15"/>
        <end position="32"/>
    </location>
</feature>
<comment type="caution">
    <text evidence="3">The sequence shown here is derived from an EMBL/GenBank/DDBJ whole genome shotgun (WGS) entry which is preliminary data.</text>
</comment>
<dbReference type="Pfam" id="PF14875">
    <property type="entry name" value="PIP49_N"/>
    <property type="match status" value="1"/>
</dbReference>
<feature type="non-terminal residue" evidence="3">
    <location>
        <position position="116"/>
    </location>
</feature>
<sequence>PSENGVRSSYLRMKYLFFSWLAVSVGSWLVYVKYSSYTELCRGQECKASLCDKYSKSASSGGRRPTCGRSWRSSWTPAGLGAAGLGGARRMEMEHSLILNNLKTLLWKISHTKDSK</sequence>
<protein>
    <recommendedName>
        <fullName evidence="2">FAM69 N-terminal domain-containing protein</fullName>
    </recommendedName>
</protein>
<name>A0A9Q0E4X6_9TELE</name>
<keyword evidence="4" id="KW-1185">Reference proteome</keyword>
<keyword evidence="1" id="KW-1133">Transmembrane helix</keyword>
<dbReference type="PANTHER" id="PTHR21093:SF4">
    <property type="entry name" value="DIVERGENT PROTEIN KINASE DOMAIN 1A"/>
    <property type="match status" value="1"/>
</dbReference>
<keyword evidence="1" id="KW-0812">Transmembrane</keyword>